<comment type="catalytic activity">
    <reaction evidence="12">
        <text>an all-trans-polyprenyl diphosphate + 4-hydroxybenzoate = a 4-hydroxy-3-(all-trans-polyprenyl)benzoate + diphosphate</text>
        <dbReference type="Rhea" id="RHEA:44504"/>
        <dbReference type="Rhea" id="RHEA-COMP:9514"/>
        <dbReference type="Rhea" id="RHEA-COMP:9564"/>
        <dbReference type="ChEBI" id="CHEBI:17879"/>
        <dbReference type="ChEBI" id="CHEBI:33019"/>
        <dbReference type="ChEBI" id="CHEBI:58914"/>
        <dbReference type="ChEBI" id="CHEBI:78396"/>
        <dbReference type="EC" id="2.5.1.39"/>
    </reaction>
    <physiologicalReaction direction="left-to-right" evidence="12">
        <dbReference type="Rhea" id="RHEA:44505"/>
    </physiologicalReaction>
</comment>
<keyword evidence="13" id="KW-0496">Mitochondrion</keyword>
<dbReference type="STRING" id="6216.A0A0R3S929"/>
<dbReference type="EC" id="2.5.1.39" evidence="13"/>
<feature type="transmembrane region" description="Helical" evidence="13">
    <location>
        <begin position="195"/>
        <end position="214"/>
    </location>
</feature>
<proteinExistence type="inferred from homology"/>
<gene>
    <name evidence="14" type="ORF">HDID_LOCUS716</name>
</gene>
<comment type="catalytic activity">
    <reaction evidence="10">
        <text>all-trans-decaprenyl diphosphate + 4-hydroxybenzoate = 4-hydroxy-3-(all-trans-decaprenyl)benzoate + diphosphate</text>
        <dbReference type="Rhea" id="RHEA:44564"/>
        <dbReference type="ChEBI" id="CHEBI:17879"/>
        <dbReference type="ChEBI" id="CHEBI:33019"/>
        <dbReference type="ChEBI" id="CHEBI:60721"/>
        <dbReference type="ChEBI" id="CHEBI:84503"/>
        <dbReference type="EC" id="2.5.1.39"/>
    </reaction>
    <physiologicalReaction direction="left-to-right" evidence="10">
        <dbReference type="Rhea" id="RHEA:44565"/>
    </physiologicalReaction>
</comment>
<accession>A0A0R3S929</accession>
<dbReference type="HAMAP" id="MF_01635">
    <property type="entry name" value="UbiA"/>
    <property type="match status" value="1"/>
</dbReference>
<keyword evidence="8 13" id="KW-0472">Membrane</keyword>
<evidence type="ECO:0000313" key="14">
    <source>
        <dbReference type="EMBL" id="VDL17620.1"/>
    </source>
</evidence>
<reference evidence="16" key="1">
    <citation type="submission" date="2017-02" db="UniProtKB">
        <authorList>
            <consortium name="WormBaseParasite"/>
        </authorList>
    </citation>
    <scope>IDENTIFICATION</scope>
</reference>
<dbReference type="PANTHER" id="PTHR11048">
    <property type="entry name" value="PRENYLTRANSFERASES"/>
    <property type="match status" value="1"/>
</dbReference>
<dbReference type="InterPro" id="IPR044878">
    <property type="entry name" value="UbiA_sf"/>
</dbReference>
<dbReference type="InterPro" id="IPR039653">
    <property type="entry name" value="Prenyltransferase"/>
</dbReference>
<evidence type="ECO:0000256" key="13">
    <source>
        <dbReference type="HAMAP-Rule" id="MF_03189"/>
    </source>
</evidence>
<dbReference type="Gene3D" id="1.20.120.1780">
    <property type="entry name" value="UbiA prenyltransferase"/>
    <property type="match status" value="1"/>
</dbReference>
<dbReference type="GO" id="GO:0005743">
    <property type="term" value="C:mitochondrial inner membrane"/>
    <property type="evidence" value="ECO:0007669"/>
    <property type="project" value="UniProtKB-SubCell"/>
</dbReference>
<keyword evidence="7 13" id="KW-1133">Transmembrane helix</keyword>
<keyword evidence="6 13" id="KW-0812">Transmembrane</keyword>
<dbReference type="InterPro" id="IPR000537">
    <property type="entry name" value="UbiA_prenyltransferase"/>
</dbReference>
<dbReference type="PANTHER" id="PTHR11048:SF28">
    <property type="entry name" value="4-HYDROXYBENZOATE POLYPRENYLTRANSFERASE, MITOCHONDRIAL"/>
    <property type="match status" value="1"/>
</dbReference>
<dbReference type="InterPro" id="IPR006370">
    <property type="entry name" value="HB_polyprenyltransferase-like"/>
</dbReference>
<organism evidence="16">
    <name type="scientific">Hymenolepis diminuta</name>
    <name type="common">Rat tapeworm</name>
    <dbReference type="NCBI Taxonomy" id="6216"/>
    <lineage>
        <taxon>Eukaryota</taxon>
        <taxon>Metazoa</taxon>
        <taxon>Spiralia</taxon>
        <taxon>Lophotrochozoa</taxon>
        <taxon>Platyhelminthes</taxon>
        <taxon>Cestoda</taxon>
        <taxon>Eucestoda</taxon>
        <taxon>Cyclophyllidea</taxon>
        <taxon>Hymenolepididae</taxon>
        <taxon>Hymenolepis</taxon>
    </lineage>
</organism>
<evidence type="ECO:0000256" key="4">
    <source>
        <dbReference type="ARBA" id="ARBA00022679"/>
    </source>
</evidence>
<evidence type="ECO:0000256" key="1">
    <source>
        <dbReference type="ARBA" id="ARBA00001946"/>
    </source>
</evidence>
<evidence type="ECO:0000256" key="11">
    <source>
        <dbReference type="ARBA" id="ARBA00050454"/>
    </source>
</evidence>
<evidence type="ECO:0000256" key="3">
    <source>
        <dbReference type="ARBA" id="ARBA00005985"/>
    </source>
</evidence>
<evidence type="ECO:0000313" key="16">
    <source>
        <dbReference type="WBParaSite" id="HDID_0000071501-mRNA-1"/>
    </source>
</evidence>
<dbReference type="CDD" id="cd13959">
    <property type="entry name" value="PT_UbiA_COQ2"/>
    <property type="match status" value="1"/>
</dbReference>
<evidence type="ECO:0000256" key="12">
    <source>
        <dbReference type="ARBA" id="ARBA00051182"/>
    </source>
</evidence>
<comment type="subcellular location">
    <subcellularLocation>
        <location evidence="2">Membrane</location>
        <topology evidence="2">Multi-pass membrane protein</topology>
    </subcellularLocation>
    <subcellularLocation>
        <location evidence="13">Mitochondrion inner membrane</location>
        <topology evidence="13">Multi-pass membrane protein</topology>
        <orientation evidence="13">Matrix side</orientation>
    </subcellularLocation>
</comment>
<dbReference type="GO" id="GO:0008299">
    <property type="term" value="P:isoprenoid biosynthetic process"/>
    <property type="evidence" value="ECO:0007669"/>
    <property type="project" value="UniProtKB-UniRule"/>
</dbReference>
<dbReference type="GO" id="GO:0008412">
    <property type="term" value="F:4-hydroxybenzoate polyprenyltransferase activity"/>
    <property type="evidence" value="ECO:0007669"/>
    <property type="project" value="UniProtKB-EC"/>
</dbReference>
<feature type="transmembrane region" description="Helical" evidence="13">
    <location>
        <begin position="61"/>
        <end position="80"/>
    </location>
</feature>
<evidence type="ECO:0000256" key="5">
    <source>
        <dbReference type="ARBA" id="ARBA00022688"/>
    </source>
</evidence>
<dbReference type="GO" id="GO:0006744">
    <property type="term" value="P:ubiquinone biosynthetic process"/>
    <property type="evidence" value="ECO:0007669"/>
    <property type="project" value="UniProtKB-UniRule"/>
</dbReference>
<comment type="catalytic activity">
    <reaction evidence="11">
        <text>all-trans-nonaprenyl diphosphate + 4-hydroxybenzoate = 4-hydroxy-3-(all-trans-nonaprenyl)benzoate + diphosphate</text>
        <dbReference type="Rhea" id="RHEA:17709"/>
        <dbReference type="ChEBI" id="CHEBI:17879"/>
        <dbReference type="ChEBI" id="CHEBI:33019"/>
        <dbReference type="ChEBI" id="CHEBI:58391"/>
        <dbReference type="ChEBI" id="CHEBI:84502"/>
        <dbReference type="EC" id="2.5.1.39"/>
    </reaction>
    <physiologicalReaction direction="left-to-right" evidence="11">
        <dbReference type="Rhea" id="RHEA:17710"/>
    </physiologicalReaction>
</comment>
<dbReference type="Gene3D" id="1.10.357.140">
    <property type="entry name" value="UbiA prenyltransferase"/>
    <property type="match status" value="1"/>
</dbReference>
<feature type="transmembrane region" description="Helical" evidence="13">
    <location>
        <begin position="315"/>
        <end position="332"/>
    </location>
</feature>
<dbReference type="InterPro" id="IPR030470">
    <property type="entry name" value="UbiA_prenylTrfase_CS"/>
</dbReference>
<comment type="function">
    <text evidence="13">Catalyzes the prenylation of para-hydroxybenzoate (PHB) with an all-trans polyprenyl group. Mediates the second step in the final reaction sequence of coenzyme Q (CoQ) biosynthesis, which is the condensation of the polyisoprenoid side chain with PHB, generating the first membrane-bound Q intermediate.</text>
</comment>
<keyword evidence="5 13" id="KW-0831">Ubiquinone biosynthesis</keyword>
<evidence type="ECO:0000256" key="2">
    <source>
        <dbReference type="ARBA" id="ARBA00004141"/>
    </source>
</evidence>
<feature type="transmembrane region" description="Helical" evidence="13">
    <location>
        <begin position="278"/>
        <end position="295"/>
    </location>
</feature>
<sequence>MIPNMLLKYLSVVSGSCATRHVFKSFLRLSSSVAPQLPLWFNNFPKKAHPYMELARLDRPIGTWLVYLPSTWSIALAASPGCLPDFGMLAIFGVGAILMRGAGCTVNDIIDRDIDMNVIRTKDRPIARGSVSTFNAISFLGLQLTGALSILLQLNLEAILIGGSCVGLVCVYPLFKRFTHFPQVMLGLTMNWGALMGYTAVAGFDWAICFPIYLTGVFQTMLFDSVYSFQDIKYDKQIGVKSMPILLSGTSKWWLYVMAAAMSTSLATAGLTSGSGSVYFAGTGLTMLRIFYSVWKTNLDDPSSCFAYFKSNRDIGIFLFAVIALDRFLLSVV</sequence>
<evidence type="ECO:0000313" key="15">
    <source>
        <dbReference type="Proteomes" id="UP000274504"/>
    </source>
</evidence>
<feature type="transmembrane region" description="Helical" evidence="13">
    <location>
        <begin position="158"/>
        <end position="175"/>
    </location>
</feature>
<comment type="cofactor">
    <cofactor evidence="1 13">
        <name>Mg(2+)</name>
        <dbReference type="ChEBI" id="CHEBI:18420"/>
    </cofactor>
</comment>
<feature type="transmembrane region" description="Helical" evidence="13">
    <location>
        <begin position="253"/>
        <end position="271"/>
    </location>
</feature>
<protein>
    <recommendedName>
        <fullName evidence="13">4-hydroxybenzoate polyprenyltransferase, mitochondrial</fullName>
        <shortName evidence="13">4-HB polyprenyltransferase</shortName>
        <ecNumber evidence="13">2.5.1.39</ecNumber>
    </recommendedName>
    <alternativeName>
        <fullName evidence="13">Para-hydroxybenzoate--polyprenyltransferase</fullName>
        <shortName evidence="13">PHB:PPT</shortName>
        <shortName evidence="13">PHB:polyprenyltransferase</shortName>
    </alternativeName>
</protein>
<keyword evidence="13" id="KW-0999">Mitochondrion inner membrane</keyword>
<dbReference type="PROSITE" id="PS00943">
    <property type="entry name" value="UBIA"/>
    <property type="match status" value="1"/>
</dbReference>
<dbReference type="UniPathway" id="UPA00232"/>
<dbReference type="FunFam" id="1.10.357.140:FF:000003">
    <property type="entry name" value="4-hydroxybenzoate polyprenyltransferase, mitochondrial"/>
    <property type="match status" value="1"/>
</dbReference>
<feature type="transmembrane region" description="Helical" evidence="13">
    <location>
        <begin position="86"/>
        <end position="110"/>
    </location>
</feature>
<evidence type="ECO:0000256" key="9">
    <source>
        <dbReference type="ARBA" id="ARBA00023229"/>
    </source>
</evidence>
<evidence type="ECO:0000256" key="8">
    <source>
        <dbReference type="ARBA" id="ARBA00023136"/>
    </source>
</evidence>
<evidence type="ECO:0000256" key="10">
    <source>
        <dbReference type="ARBA" id="ARBA00049890"/>
    </source>
</evidence>
<dbReference type="Pfam" id="PF01040">
    <property type="entry name" value="UbiA"/>
    <property type="match status" value="1"/>
</dbReference>
<dbReference type="AlphaFoldDB" id="A0A0R3S929"/>
<reference evidence="14 15" key="2">
    <citation type="submission" date="2018-11" db="EMBL/GenBank/DDBJ databases">
        <authorList>
            <consortium name="Pathogen Informatics"/>
        </authorList>
    </citation>
    <scope>NUCLEOTIDE SEQUENCE [LARGE SCALE GENOMIC DNA]</scope>
</reference>
<comment type="pathway">
    <text evidence="13">Cofactor biosynthesis; ubiquinone biosynthesis.</text>
</comment>
<dbReference type="Proteomes" id="UP000274504">
    <property type="component" value="Unassembled WGS sequence"/>
</dbReference>
<dbReference type="NCBIfam" id="TIGR01474">
    <property type="entry name" value="ubiA_proteo"/>
    <property type="match status" value="1"/>
</dbReference>
<keyword evidence="4 13" id="KW-0808">Transferase</keyword>
<feature type="transmembrane region" description="Helical" evidence="13">
    <location>
        <begin position="131"/>
        <end position="152"/>
    </location>
</feature>
<evidence type="ECO:0000256" key="7">
    <source>
        <dbReference type="ARBA" id="ARBA00022989"/>
    </source>
</evidence>
<name>A0A0R3S929_HYMDI</name>
<dbReference type="EMBL" id="UYSG01000101">
    <property type="protein sequence ID" value="VDL17620.1"/>
    <property type="molecule type" value="Genomic_DNA"/>
</dbReference>
<comment type="similarity">
    <text evidence="3 13">Belongs to the UbiA prenyltransferase family.</text>
</comment>
<dbReference type="OrthoDB" id="18170at2759"/>
<dbReference type="FunFam" id="1.20.120.1780:FF:000001">
    <property type="entry name" value="4-hydroxybenzoate octaprenyltransferase"/>
    <property type="match status" value="1"/>
</dbReference>
<keyword evidence="9 13" id="KW-0414">Isoprene biosynthesis</keyword>
<evidence type="ECO:0000256" key="6">
    <source>
        <dbReference type="ARBA" id="ARBA00022692"/>
    </source>
</evidence>
<dbReference type="WBParaSite" id="HDID_0000071501-mRNA-1">
    <property type="protein sequence ID" value="HDID_0000071501-mRNA-1"/>
    <property type="gene ID" value="HDID_0000071501"/>
</dbReference>